<dbReference type="Pfam" id="PF21294">
    <property type="entry name" value="Polysacc_lyase_14"/>
    <property type="match status" value="1"/>
</dbReference>
<evidence type="ECO:0000259" key="3">
    <source>
        <dbReference type="Pfam" id="PF21294"/>
    </source>
</evidence>
<dbReference type="InterPro" id="IPR048958">
    <property type="entry name" value="Polysacc_lyase_14"/>
</dbReference>
<dbReference type="PANTHER" id="PTHR40124">
    <property type="match status" value="1"/>
</dbReference>
<sequence length="400" mass="43685">MTRYTPLKYLFLLTFTQGILAVNTQADIIYANGFESLNLGNANDSDIKQSWDTRYAKGPDEGRVSIVSDAHTGKAARITYPAYSNQSTPSGATWETDLARSGDEMYMSYWVKFDHNFDFVKGGKMPGLGGATEFPYGDNGFTTRLMWREGGTLEFYVHGYEVNNSAGAEPYRIFWDDAGHHARVIPGQWHHIEIRQKLNTPGQRDGILQGWLDGTLVCDDTDNSGVRALGHGNTQLNHLYFSTFFGGSSAPVSQWQPTSDVYAIYDDFIVSTNPIGMTALPDTGSSSSSSSISSSSSSSSSSSTNHSGNCATIPNDSEKHEIDLNHTSCLQFNANLTGKTFAVWDSDSQPSCNFRGTIHSVDGSGRLTVPDNYEATDSLTGTTLNIESANGCHYLKIRAL</sequence>
<keyword evidence="2" id="KW-0732">Signal</keyword>
<feature type="chain" id="PRO_5046398338" evidence="2">
    <location>
        <begin position="22"/>
        <end position="400"/>
    </location>
</feature>
<evidence type="ECO:0000256" key="2">
    <source>
        <dbReference type="SAM" id="SignalP"/>
    </source>
</evidence>
<feature type="compositionally biased region" description="Polar residues" evidence="1">
    <location>
        <begin position="304"/>
        <end position="314"/>
    </location>
</feature>
<evidence type="ECO:0000256" key="1">
    <source>
        <dbReference type="SAM" id="MobiDB-lite"/>
    </source>
</evidence>
<feature type="signal peptide" evidence="2">
    <location>
        <begin position="1"/>
        <end position="21"/>
    </location>
</feature>
<feature type="domain" description="Polysaccharide lyase 14" evidence="3">
    <location>
        <begin position="72"/>
        <end position="268"/>
    </location>
</feature>
<dbReference type="GO" id="GO:0016829">
    <property type="term" value="F:lyase activity"/>
    <property type="evidence" value="ECO:0007669"/>
    <property type="project" value="UniProtKB-KW"/>
</dbReference>
<feature type="compositionally biased region" description="Low complexity" evidence="1">
    <location>
        <begin position="285"/>
        <end position="303"/>
    </location>
</feature>
<protein>
    <submittedName>
        <fullName evidence="4">Polysaccharide lyase</fullName>
    </submittedName>
</protein>
<accession>A0ABV7HMK8</accession>
<dbReference type="PANTHER" id="PTHR40124:SF1">
    <property type="entry name" value="DISAGGREGATASE RELATED REPEAT PROTEIN"/>
    <property type="match status" value="1"/>
</dbReference>
<dbReference type="EMBL" id="JBHRTL010000003">
    <property type="protein sequence ID" value="MFC3153958.1"/>
    <property type="molecule type" value="Genomic_DNA"/>
</dbReference>
<proteinExistence type="predicted"/>
<dbReference type="Proteomes" id="UP001595548">
    <property type="component" value="Unassembled WGS sequence"/>
</dbReference>
<keyword evidence="5" id="KW-1185">Reference proteome</keyword>
<gene>
    <name evidence="4" type="ORF">ACFOEB_02005</name>
</gene>
<dbReference type="SUPFAM" id="SSF50118">
    <property type="entry name" value="Cell growth inhibitor/plasmid maintenance toxic component"/>
    <property type="match status" value="1"/>
</dbReference>
<dbReference type="Gene3D" id="2.60.120.200">
    <property type="match status" value="1"/>
</dbReference>
<evidence type="ECO:0000313" key="5">
    <source>
        <dbReference type="Proteomes" id="UP001595548"/>
    </source>
</evidence>
<feature type="region of interest" description="Disordered" evidence="1">
    <location>
        <begin position="281"/>
        <end position="314"/>
    </location>
</feature>
<keyword evidence="4" id="KW-0456">Lyase</keyword>
<organism evidence="4 5">
    <name type="scientific">Gilvimarinus japonicus</name>
    <dbReference type="NCBI Taxonomy" id="1796469"/>
    <lineage>
        <taxon>Bacteria</taxon>
        <taxon>Pseudomonadati</taxon>
        <taxon>Pseudomonadota</taxon>
        <taxon>Gammaproteobacteria</taxon>
        <taxon>Cellvibrionales</taxon>
        <taxon>Cellvibrionaceae</taxon>
        <taxon>Gilvimarinus</taxon>
    </lineage>
</organism>
<evidence type="ECO:0000313" key="4">
    <source>
        <dbReference type="EMBL" id="MFC3153958.1"/>
    </source>
</evidence>
<dbReference type="RefSeq" id="WP_382414018.1">
    <property type="nucleotide sequence ID" value="NZ_AP031500.1"/>
</dbReference>
<reference evidence="5" key="1">
    <citation type="journal article" date="2019" name="Int. J. Syst. Evol. Microbiol.">
        <title>The Global Catalogue of Microorganisms (GCM) 10K type strain sequencing project: providing services to taxonomists for standard genome sequencing and annotation.</title>
        <authorList>
            <consortium name="The Broad Institute Genomics Platform"/>
            <consortium name="The Broad Institute Genome Sequencing Center for Infectious Disease"/>
            <person name="Wu L."/>
            <person name="Ma J."/>
        </authorList>
    </citation>
    <scope>NUCLEOTIDE SEQUENCE [LARGE SCALE GENOMIC DNA]</scope>
    <source>
        <strain evidence="5">KCTC 52141</strain>
    </source>
</reference>
<comment type="caution">
    <text evidence="4">The sequence shown here is derived from an EMBL/GenBank/DDBJ whole genome shotgun (WGS) entry which is preliminary data.</text>
</comment>
<name>A0ABV7HMK8_9GAMM</name>